<dbReference type="InterPro" id="IPR014910">
    <property type="entry name" value="YdhR"/>
</dbReference>
<dbReference type="RefSeq" id="WP_321553029.1">
    <property type="nucleotide sequence ID" value="NZ_JAXIVU010000004.1"/>
</dbReference>
<dbReference type="SUPFAM" id="SSF54909">
    <property type="entry name" value="Dimeric alpha+beta barrel"/>
    <property type="match status" value="1"/>
</dbReference>
<gene>
    <name evidence="1" type="ORF">TOI97_05060</name>
</gene>
<keyword evidence="1" id="KW-0560">Oxidoreductase</keyword>
<name>A0ABU5GRD8_9GAMM</name>
<dbReference type="Pfam" id="PF08803">
    <property type="entry name" value="ydhR"/>
    <property type="match status" value="1"/>
</dbReference>
<dbReference type="NCBIfam" id="NF008333">
    <property type="entry name" value="PRK11118.1"/>
    <property type="match status" value="1"/>
</dbReference>
<sequence length="101" mass="11073">MQTVLQINFPFKGPFGPEMSQAMKALAESIATEPGLLWKIWTENAQTQEAGGLYLFSDAESAQSYLKMHKTRLTAAGITDIKAKLFNVNAPLSKICKGPIQ</sequence>
<dbReference type="PANTHER" id="PTHR39169">
    <property type="match status" value="1"/>
</dbReference>
<proteinExistence type="predicted"/>
<evidence type="ECO:0000313" key="1">
    <source>
        <dbReference type="EMBL" id="MDY7218940.1"/>
    </source>
</evidence>
<comment type="caution">
    <text evidence="1">The sequence shown here is derived from an EMBL/GenBank/DDBJ whole genome shotgun (WGS) entry which is preliminary data.</text>
</comment>
<keyword evidence="1" id="KW-0503">Monooxygenase</keyword>
<evidence type="ECO:0000313" key="2">
    <source>
        <dbReference type="Proteomes" id="UP001294570"/>
    </source>
</evidence>
<dbReference type="PANTHER" id="PTHR39169:SF1">
    <property type="entry name" value="MONOOXYGENASE YDHR-RELATED"/>
    <property type="match status" value="1"/>
</dbReference>
<dbReference type="Gene3D" id="3.30.70.100">
    <property type="match status" value="1"/>
</dbReference>
<keyword evidence="2" id="KW-1185">Reference proteome</keyword>
<accession>A0ABU5GRD8</accession>
<dbReference type="InterPro" id="IPR011008">
    <property type="entry name" value="Dimeric_a/b-barrel"/>
</dbReference>
<dbReference type="EMBL" id="JAXIVU010000004">
    <property type="protein sequence ID" value="MDY7218940.1"/>
    <property type="molecule type" value="Genomic_DNA"/>
</dbReference>
<reference evidence="1 2" key="1">
    <citation type="submission" date="2023-12" db="EMBL/GenBank/DDBJ databases">
        <title>Denitrificimonas halotolerans sp. nov.,a novel species isolated from landfill leachate.</title>
        <authorList>
            <person name="Wang S."/>
        </authorList>
    </citation>
    <scope>NUCLEOTIDE SEQUENCE [LARGE SCALE GENOMIC DNA]</scope>
    <source>
        <strain evidence="1 2">JX-1</strain>
    </source>
</reference>
<dbReference type="Proteomes" id="UP001294570">
    <property type="component" value="Unassembled WGS sequence"/>
</dbReference>
<organism evidence="1 2">
    <name type="scientific">Denitrificimonas halotolerans</name>
    <dbReference type="NCBI Taxonomy" id="3098930"/>
    <lineage>
        <taxon>Bacteria</taxon>
        <taxon>Pseudomonadati</taxon>
        <taxon>Pseudomonadota</taxon>
        <taxon>Gammaproteobacteria</taxon>
        <taxon>Pseudomonadales</taxon>
        <taxon>Pseudomonadaceae</taxon>
        <taxon>Denitrificimonas</taxon>
    </lineage>
</organism>
<protein>
    <submittedName>
        <fullName evidence="1">Monooxygenase</fullName>
    </submittedName>
</protein>
<dbReference type="GO" id="GO:0004497">
    <property type="term" value="F:monooxygenase activity"/>
    <property type="evidence" value="ECO:0007669"/>
    <property type="project" value="UniProtKB-KW"/>
</dbReference>